<evidence type="ECO:0000256" key="1">
    <source>
        <dbReference type="SAM" id="SignalP"/>
    </source>
</evidence>
<feature type="chain" id="PRO_5037388510" evidence="1">
    <location>
        <begin position="19"/>
        <end position="540"/>
    </location>
</feature>
<dbReference type="InterPro" id="IPR002937">
    <property type="entry name" value="Amino_oxidase"/>
</dbReference>
<name>A0A915HG73_ROMCU</name>
<dbReference type="Gene3D" id="3.50.50.60">
    <property type="entry name" value="FAD/NAD(P)-binding domain"/>
    <property type="match status" value="1"/>
</dbReference>
<dbReference type="AlphaFoldDB" id="A0A915HG73"/>
<sequence>MRLLVFIPGILLVSAISAQDATTEALNEVTTLKSADGNQTDAPSEIPEIKKSVRIIGAGLAGLAAAKYLRQCGFSDVKVYDQSEWIGGRVRSIQNPEIGSDGVLELGAEFNYYYGRNGDDELDSLIKDLKIGPSLDDTKKIRRKNKEQILSIDKCGNVNDVTFDRTFDRLLRRVGQNVMGKISVGKNIDKSESIGLLIQDEMKKEGGNLAKDYVDDVIAMKNNIESLFGASSWLDISPQTWYYYGKGVDVERYPSLGRQGYKPLIDHLIEESGGAEIFLLNRTVRDITYRGLSNIKFNVEIDGKTSADSADYLIITAPIGRMFDDKFSATMFKEKLPDKKRMAALDIGMGYKMKIFFMYDRPFWRDNVRVMRFLRFQNSTGCDNGQDMEKDLEKNFVVLRVHPYFDNVLFTNIGGSKKKIETLENKMKSINGQAEIKQAITNVLKRYKISDDIPQPERIIASNWLTGQQLANSLTFMTLKCLQKQTNCVKDIADPIFKEGSNVPKILFAGDATVEEGLGTAHGAYASGRVAANSLCHLHS</sequence>
<organism evidence="3 4">
    <name type="scientific">Romanomermis culicivorax</name>
    <name type="common">Nematode worm</name>
    <dbReference type="NCBI Taxonomy" id="13658"/>
    <lineage>
        <taxon>Eukaryota</taxon>
        <taxon>Metazoa</taxon>
        <taxon>Ecdysozoa</taxon>
        <taxon>Nematoda</taxon>
        <taxon>Enoplea</taxon>
        <taxon>Dorylaimia</taxon>
        <taxon>Mermithida</taxon>
        <taxon>Mermithoidea</taxon>
        <taxon>Mermithidae</taxon>
        <taxon>Romanomermis</taxon>
    </lineage>
</organism>
<dbReference type="Pfam" id="PF01593">
    <property type="entry name" value="Amino_oxidase"/>
    <property type="match status" value="1"/>
</dbReference>
<feature type="domain" description="Amine oxidase" evidence="2">
    <location>
        <begin position="60"/>
        <end position="534"/>
    </location>
</feature>
<protein>
    <submittedName>
        <fullName evidence="4">Amine oxidase domain-containing protein</fullName>
    </submittedName>
</protein>
<dbReference type="PRINTS" id="PR00419">
    <property type="entry name" value="ADXRDTASE"/>
</dbReference>
<dbReference type="Gene3D" id="3.90.660.10">
    <property type="match status" value="1"/>
</dbReference>
<accession>A0A915HG73</accession>
<evidence type="ECO:0000259" key="2">
    <source>
        <dbReference type="Pfam" id="PF01593"/>
    </source>
</evidence>
<dbReference type="SUPFAM" id="SSF51905">
    <property type="entry name" value="FAD/NAD(P)-binding domain"/>
    <property type="match status" value="1"/>
</dbReference>
<dbReference type="WBParaSite" id="nRc.2.0.1.t00300-RA">
    <property type="protein sequence ID" value="nRc.2.0.1.t00300-RA"/>
    <property type="gene ID" value="nRc.2.0.1.g00300"/>
</dbReference>
<dbReference type="Proteomes" id="UP000887565">
    <property type="component" value="Unplaced"/>
</dbReference>
<evidence type="ECO:0000313" key="4">
    <source>
        <dbReference type="WBParaSite" id="nRc.2.0.1.t00300-RA"/>
    </source>
</evidence>
<dbReference type="GO" id="GO:0016491">
    <property type="term" value="F:oxidoreductase activity"/>
    <property type="evidence" value="ECO:0007669"/>
    <property type="project" value="InterPro"/>
</dbReference>
<dbReference type="OMA" id="RIIASNW"/>
<reference evidence="4" key="1">
    <citation type="submission" date="2022-11" db="UniProtKB">
        <authorList>
            <consortium name="WormBaseParasite"/>
        </authorList>
    </citation>
    <scope>IDENTIFICATION</scope>
</reference>
<dbReference type="InterPro" id="IPR050281">
    <property type="entry name" value="Flavin_monoamine_oxidase"/>
</dbReference>
<dbReference type="InterPro" id="IPR036188">
    <property type="entry name" value="FAD/NAD-bd_sf"/>
</dbReference>
<dbReference type="SUPFAM" id="SSF54373">
    <property type="entry name" value="FAD-linked reductases, C-terminal domain"/>
    <property type="match status" value="1"/>
</dbReference>
<dbReference type="PANTHER" id="PTHR10742:SF410">
    <property type="entry name" value="LYSINE-SPECIFIC HISTONE DEMETHYLASE 2"/>
    <property type="match status" value="1"/>
</dbReference>
<keyword evidence="3" id="KW-1185">Reference proteome</keyword>
<keyword evidence="1" id="KW-0732">Signal</keyword>
<evidence type="ECO:0000313" key="3">
    <source>
        <dbReference type="Proteomes" id="UP000887565"/>
    </source>
</evidence>
<proteinExistence type="predicted"/>
<dbReference type="PANTHER" id="PTHR10742">
    <property type="entry name" value="FLAVIN MONOAMINE OXIDASE"/>
    <property type="match status" value="1"/>
</dbReference>
<feature type="signal peptide" evidence="1">
    <location>
        <begin position="1"/>
        <end position="18"/>
    </location>
</feature>